<feature type="domain" description="Uncharacterised" evidence="2">
    <location>
        <begin position="34"/>
        <end position="237"/>
    </location>
</feature>
<organism evidence="4 5">
    <name type="scientific">Erwinia psidii</name>
    <dbReference type="NCBI Taxonomy" id="69224"/>
    <lineage>
        <taxon>Bacteria</taxon>
        <taxon>Pseudomonadati</taxon>
        <taxon>Pseudomonadota</taxon>
        <taxon>Gammaproteobacteria</taxon>
        <taxon>Enterobacterales</taxon>
        <taxon>Erwiniaceae</taxon>
        <taxon>Erwinia</taxon>
    </lineage>
</organism>
<sequence>MMMRIPGWLTGRGRQDNSVPATVTQAGQGGAAGFYAVRSGRDMMQTGERQRLIRALSDNSPLSGPFTEAWWLRPLEELAARVQACPAAWSGPFSGPGGFTDLSLNVAVRAVRFVRGMMLPPGATPEAQAEQGPGWACAVYWAGLLHHLNWLTQMEGEEQGGHAWYPGLTLPQTSWRVRPGAEGRPMRGAYMALTLLPADGLVWLQRWPALSETLLTFLAGERARSGILHGIISDALSSCGMSPDTSPESQAPACATPALAVSAPACNPPKLSETAAKPLSSNTDVSITSAPIKTDVAPYTLLPESNHSSLADIPAGMALASALGAGEGIVPLTENGDSASDGQDGPPDTGGLLSLLDLMADGKNVSGPDGAVTAEPDGASAPQAVENASEATRPEAESPGDAFLAWLRAGVDDGTLTVNGQDSILHVLAQFVFMVSPGCFYRYAASDGSLTTDKDALQKSFEALGIHHSRKGKGLFHYHQYDSPDKSGRYTRVSGYMISADFILKKGRCPADSIWLSAKK</sequence>
<dbReference type="OrthoDB" id="6190309at2"/>
<dbReference type="InterPro" id="IPR011093">
    <property type="entry name" value="TraI_2_C"/>
</dbReference>
<evidence type="ECO:0000259" key="2">
    <source>
        <dbReference type="Pfam" id="PF07514"/>
    </source>
</evidence>
<evidence type="ECO:0008006" key="6">
    <source>
        <dbReference type="Google" id="ProtNLM"/>
    </source>
</evidence>
<feature type="region of interest" description="Disordered" evidence="1">
    <location>
        <begin position="331"/>
        <end position="350"/>
    </location>
</feature>
<dbReference type="Proteomes" id="UP000279457">
    <property type="component" value="Unassembled WGS sequence"/>
</dbReference>
<dbReference type="NCBIfam" id="TIGR03760">
    <property type="entry name" value="ICE_TraI_Pfluor"/>
    <property type="match status" value="1"/>
</dbReference>
<dbReference type="InterPro" id="IPR036390">
    <property type="entry name" value="WH_DNA-bd_sf"/>
</dbReference>
<keyword evidence="5" id="KW-1185">Reference proteome</keyword>
<feature type="region of interest" description="Disordered" evidence="1">
    <location>
        <begin position="364"/>
        <end position="397"/>
    </location>
</feature>
<comment type="caution">
    <text evidence="4">The sequence shown here is derived from an EMBL/GenBank/DDBJ whole genome shotgun (WGS) entry which is preliminary data.</text>
</comment>
<dbReference type="InterPro" id="IPR011119">
    <property type="entry name" value="Unchr_helicase_relaxase_TraI"/>
</dbReference>
<dbReference type="InterPro" id="IPR022391">
    <property type="entry name" value="ICE_relaxase_PFGI-1"/>
</dbReference>
<dbReference type="RefSeq" id="WP_124233316.1">
    <property type="nucleotide sequence ID" value="NZ_RQSA01000002.1"/>
</dbReference>
<dbReference type="Gene3D" id="1.10.10.10">
    <property type="entry name" value="Winged helix-like DNA-binding domain superfamily/Winged helix DNA-binding domain"/>
    <property type="match status" value="1"/>
</dbReference>
<dbReference type="Pfam" id="PF07515">
    <property type="entry name" value="TraI_2_C"/>
    <property type="match status" value="1"/>
</dbReference>
<gene>
    <name evidence="4" type="ORF">EB241_11795</name>
</gene>
<dbReference type="InterPro" id="IPR036388">
    <property type="entry name" value="WH-like_DNA-bd_sf"/>
</dbReference>
<dbReference type="AlphaFoldDB" id="A0A3N6TRU1"/>
<dbReference type="SUPFAM" id="SSF46785">
    <property type="entry name" value="Winged helix' DNA-binding domain"/>
    <property type="match status" value="1"/>
</dbReference>
<dbReference type="EMBL" id="RHHM01000008">
    <property type="protein sequence ID" value="RQM37962.1"/>
    <property type="molecule type" value="Genomic_DNA"/>
</dbReference>
<accession>A0A3N6TRU1</accession>
<evidence type="ECO:0000313" key="4">
    <source>
        <dbReference type="EMBL" id="RQM37962.1"/>
    </source>
</evidence>
<dbReference type="Pfam" id="PF07514">
    <property type="entry name" value="TraI_2"/>
    <property type="match status" value="1"/>
</dbReference>
<name>A0A3N6TRU1_9GAMM</name>
<dbReference type="Gene3D" id="1.10.3210.40">
    <property type="match status" value="1"/>
</dbReference>
<protein>
    <recommendedName>
        <fullName evidence="6">Relaxase</fullName>
    </recommendedName>
</protein>
<evidence type="ECO:0000313" key="5">
    <source>
        <dbReference type="Proteomes" id="UP000279457"/>
    </source>
</evidence>
<feature type="domain" description="Putative conjugal transfer nickase/helicase TraI C-terminal" evidence="3">
    <location>
        <begin position="400"/>
        <end position="516"/>
    </location>
</feature>
<reference evidence="4 5" key="1">
    <citation type="submission" date="2018-10" db="EMBL/GenBank/DDBJ databases">
        <title>Draft genome sequence for the type isolate of Erwinia psidii, agent causal of bacterial blight in guava (Psidium guajava) and wilt and die-back of Eucalyptus spp.</title>
        <authorList>
            <person name="Hermenegildo P.S."/>
            <person name="Santos S.A."/>
            <person name="Guimaraes L.M.S."/>
            <person name="Vidigal P.M.P."/>
            <person name="Pereira I.C."/>
            <person name="Badel J.L."/>
            <person name="Alfenas-Zerbini P."/>
            <person name="Ferreira M.A.S.V."/>
            <person name="Alfenas A.C."/>
        </authorList>
    </citation>
    <scope>NUCLEOTIDE SEQUENCE [LARGE SCALE GENOMIC DNA]</scope>
    <source>
        <strain evidence="4 5">IBSBF 435</strain>
    </source>
</reference>
<proteinExistence type="predicted"/>
<evidence type="ECO:0000256" key="1">
    <source>
        <dbReference type="SAM" id="MobiDB-lite"/>
    </source>
</evidence>
<dbReference type="Gene3D" id="2.40.10.200">
    <property type="entry name" value="STY4665 C-terminal domain-like"/>
    <property type="match status" value="1"/>
</dbReference>
<evidence type="ECO:0000259" key="3">
    <source>
        <dbReference type="Pfam" id="PF07515"/>
    </source>
</evidence>